<organism evidence="4">
    <name type="scientific">Perkinsus marinus (strain ATCC 50983 / TXsc)</name>
    <dbReference type="NCBI Taxonomy" id="423536"/>
    <lineage>
        <taxon>Eukaryota</taxon>
        <taxon>Sar</taxon>
        <taxon>Alveolata</taxon>
        <taxon>Perkinsozoa</taxon>
        <taxon>Perkinsea</taxon>
        <taxon>Perkinsida</taxon>
        <taxon>Perkinsidae</taxon>
        <taxon>Perkinsus</taxon>
    </lineage>
</organism>
<dbReference type="Pfam" id="PF00069">
    <property type="entry name" value="Pkinase"/>
    <property type="match status" value="1"/>
</dbReference>
<evidence type="ECO:0000313" key="3">
    <source>
        <dbReference type="EMBL" id="EER19429.1"/>
    </source>
</evidence>
<feature type="region of interest" description="Disordered" evidence="1">
    <location>
        <begin position="1"/>
        <end position="24"/>
    </location>
</feature>
<keyword evidence="4" id="KW-1185">Reference proteome</keyword>
<dbReference type="EMBL" id="GG671079">
    <property type="protein sequence ID" value="EER19429.1"/>
    <property type="molecule type" value="Genomic_DNA"/>
</dbReference>
<dbReference type="GO" id="GO:0044773">
    <property type="term" value="P:mitotic DNA damage checkpoint signaling"/>
    <property type="evidence" value="ECO:0007669"/>
    <property type="project" value="TreeGrafter"/>
</dbReference>
<dbReference type="SMART" id="SM00220">
    <property type="entry name" value="S_TKc"/>
    <property type="match status" value="1"/>
</dbReference>
<evidence type="ECO:0000259" key="2">
    <source>
        <dbReference type="PROSITE" id="PS50011"/>
    </source>
</evidence>
<dbReference type="OrthoDB" id="10264738at2759"/>
<dbReference type="InterPro" id="IPR000719">
    <property type="entry name" value="Prot_kinase_dom"/>
</dbReference>
<reference evidence="3 4" key="1">
    <citation type="submission" date="2008-07" db="EMBL/GenBank/DDBJ databases">
        <authorList>
            <person name="El-Sayed N."/>
            <person name="Caler E."/>
            <person name="Inman J."/>
            <person name="Amedeo P."/>
            <person name="Hass B."/>
            <person name="Wortman J."/>
        </authorList>
    </citation>
    <scope>NUCLEOTIDE SEQUENCE [LARGE SCALE GENOMIC DNA]</scope>
    <source>
        <strain evidence="4">ATCC 50983 / TXsc</strain>
    </source>
</reference>
<dbReference type="InterPro" id="IPR011009">
    <property type="entry name" value="Kinase-like_dom_sf"/>
</dbReference>
<feature type="compositionally biased region" description="Basic and acidic residues" evidence="1">
    <location>
        <begin position="395"/>
        <end position="404"/>
    </location>
</feature>
<dbReference type="AlphaFoldDB" id="C5K794"/>
<dbReference type="Proteomes" id="UP000007800">
    <property type="component" value="Unassembled WGS sequence"/>
</dbReference>
<dbReference type="RefSeq" id="XP_002787633.1">
    <property type="nucleotide sequence ID" value="XM_002787587.1"/>
</dbReference>
<accession>C5K794</accession>
<evidence type="ECO:0000313" key="4">
    <source>
        <dbReference type="Proteomes" id="UP000007800"/>
    </source>
</evidence>
<evidence type="ECO:0000256" key="1">
    <source>
        <dbReference type="SAM" id="MobiDB-lite"/>
    </source>
</evidence>
<proteinExistence type="predicted"/>
<dbReference type="GO" id="GO:0004674">
    <property type="term" value="F:protein serine/threonine kinase activity"/>
    <property type="evidence" value="ECO:0007669"/>
    <property type="project" value="TreeGrafter"/>
</dbReference>
<sequence length="435" mass="48725">MVVSSVGHRSRRRPSENPSIGPPGYTIVEELGRGGCATVFRGVCRASGAAVAVKRVEKEGPAYAVTDRLEGSKAQGDYESALREIAVLRALGKAPRRVCALREVAERKRVIWLVLDLAPGVPIGRAFMSLHGEFIGGKRIYSVRPTRVFQRLAANKDDFGCIFIQKVLRQILQGLLELTACGYIHGDIKPDNVMLEVSPTGPRVTLIDLGSAVRPGLEDSLLEAPAATLESVLMRKFNQPAALMERRVISSDAFGVNVLRPWARWYISGPTSYLPVYNLRCVENKRVFTGSDVATLVDAVPLKLPKSIPLTKTVNQALRTVHPVTVEDIQWMLDLIKRTTTLDENTNYAQFPKILARTGPRYPFSPYNYERLVDMCGDLWGSELTEQGPLPESSEGEKPSEEQLRRMDLDEYSWRVEDDQDKQDWDWLRLRNESF</sequence>
<dbReference type="PROSITE" id="PS00108">
    <property type="entry name" value="PROTEIN_KINASE_ST"/>
    <property type="match status" value="1"/>
</dbReference>
<feature type="domain" description="Protein kinase" evidence="2">
    <location>
        <begin position="25"/>
        <end position="325"/>
    </location>
</feature>
<name>C5K794_PERM5</name>
<dbReference type="PROSITE" id="PS50011">
    <property type="entry name" value="PROTEIN_KINASE_DOM"/>
    <property type="match status" value="1"/>
</dbReference>
<dbReference type="GO" id="GO:0005634">
    <property type="term" value="C:nucleus"/>
    <property type="evidence" value="ECO:0007669"/>
    <property type="project" value="TreeGrafter"/>
</dbReference>
<dbReference type="GeneID" id="9039690"/>
<dbReference type="SUPFAM" id="SSF56112">
    <property type="entry name" value="Protein kinase-like (PK-like)"/>
    <property type="match status" value="1"/>
</dbReference>
<feature type="region of interest" description="Disordered" evidence="1">
    <location>
        <begin position="384"/>
        <end position="404"/>
    </location>
</feature>
<dbReference type="Gene3D" id="1.10.510.10">
    <property type="entry name" value="Transferase(Phosphotransferase) domain 1"/>
    <property type="match status" value="1"/>
</dbReference>
<dbReference type="PANTHER" id="PTHR44167:SF24">
    <property type="entry name" value="SERINE_THREONINE-PROTEIN KINASE CHK2"/>
    <property type="match status" value="1"/>
</dbReference>
<protein>
    <recommendedName>
        <fullName evidence="2">Protein kinase domain-containing protein</fullName>
    </recommendedName>
</protein>
<dbReference type="InParanoid" id="C5K794"/>
<dbReference type="InterPro" id="IPR008271">
    <property type="entry name" value="Ser/Thr_kinase_AS"/>
</dbReference>
<gene>
    <name evidence="3" type="ORF">Pmar_PMAR012408</name>
</gene>
<dbReference type="GO" id="GO:0005524">
    <property type="term" value="F:ATP binding"/>
    <property type="evidence" value="ECO:0007669"/>
    <property type="project" value="InterPro"/>
</dbReference>
<dbReference type="Gene3D" id="3.30.200.20">
    <property type="entry name" value="Phosphorylase Kinase, domain 1"/>
    <property type="match status" value="1"/>
</dbReference>
<dbReference type="PANTHER" id="PTHR44167">
    <property type="entry name" value="OVARIAN-SPECIFIC SERINE/THREONINE-PROTEIN KINASE LOK-RELATED"/>
    <property type="match status" value="1"/>
</dbReference>